<sequence>MAAQLAAPGTAPAQAAPAPAGTPDAAPTEATQRDIEGYARTYGVSEREALRRLRIQEAAGTLNARLTDAEAATFAGLYIEHTPAVRVVVRFTRDAEQTLARHVRGGVLAGVARARAADTPLAQLVAEQKVAYESVRAAGTPVSGSINLRDNRVEIYVKAEDHARATGAVGAATRMSPASGRVDVVTVADLPAQEANVHGGLEIVGGGAISTTGFTVRRDSDGRMGVTAAGHAPNSGSVQTSSGNVATTFEAERAPSGPYDIQWHSAVGRTLTNVIRDNFSGATRPITGIRLRAAQAVGSSVCKFGRTTGYTCGTINTTSPPPAFPSTTTATTARCGGRSTWAATSCTRPTT</sequence>
<organism evidence="2 3">
    <name type="scientific">Phytohabitans houttuyneae</name>
    <dbReference type="NCBI Taxonomy" id="1076126"/>
    <lineage>
        <taxon>Bacteria</taxon>
        <taxon>Bacillati</taxon>
        <taxon>Actinomycetota</taxon>
        <taxon>Actinomycetes</taxon>
        <taxon>Micromonosporales</taxon>
        <taxon>Micromonosporaceae</taxon>
    </lineage>
</organism>
<accession>A0A6V8KIJ2</accession>
<gene>
    <name evidence="2" type="ORF">Phou_064080</name>
</gene>
<keyword evidence="3" id="KW-1185">Reference proteome</keyword>
<name>A0A6V8KIJ2_9ACTN</name>
<proteinExistence type="predicted"/>
<evidence type="ECO:0000256" key="1">
    <source>
        <dbReference type="SAM" id="MobiDB-lite"/>
    </source>
</evidence>
<reference evidence="2 3" key="2">
    <citation type="submission" date="2020-03" db="EMBL/GenBank/DDBJ databases">
        <authorList>
            <person name="Ichikawa N."/>
            <person name="Kimura A."/>
            <person name="Kitahashi Y."/>
            <person name="Uohara A."/>
        </authorList>
    </citation>
    <scope>NUCLEOTIDE SEQUENCE [LARGE SCALE GENOMIC DNA]</scope>
    <source>
        <strain evidence="2 3">NBRC 108639</strain>
    </source>
</reference>
<evidence type="ECO:0000313" key="2">
    <source>
        <dbReference type="EMBL" id="GFJ82228.1"/>
    </source>
</evidence>
<evidence type="ECO:0000313" key="3">
    <source>
        <dbReference type="Proteomes" id="UP000482800"/>
    </source>
</evidence>
<dbReference type="EMBL" id="BLPF01000002">
    <property type="protein sequence ID" value="GFJ82228.1"/>
    <property type="molecule type" value="Genomic_DNA"/>
</dbReference>
<feature type="region of interest" description="Disordered" evidence="1">
    <location>
        <begin position="1"/>
        <end position="30"/>
    </location>
</feature>
<dbReference type="AlphaFoldDB" id="A0A6V8KIJ2"/>
<comment type="caution">
    <text evidence="2">The sequence shown here is derived from an EMBL/GenBank/DDBJ whole genome shotgun (WGS) entry which is preliminary data.</text>
</comment>
<dbReference type="Gene3D" id="3.30.300.50">
    <property type="match status" value="1"/>
</dbReference>
<reference evidence="2 3" key="1">
    <citation type="submission" date="2020-03" db="EMBL/GenBank/DDBJ databases">
        <title>Whole genome shotgun sequence of Phytohabitans houttuyneae NBRC 108639.</title>
        <authorList>
            <person name="Komaki H."/>
            <person name="Tamura T."/>
        </authorList>
    </citation>
    <scope>NUCLEOTIDE SEQUENCE [LARGE SCALE GENOMIC DNA]</scope>
    <source>
        <strain evidence="2 3">NBRC 108639</strain>
    </source>
</reference>
<dbReference type="InterPro" id="IPR043504">
    <property type="entry name" value="Peptidase_S1_PA_chymotrypsin"/>
</dbReference>
<protein>
    <submittedName>
        <fullName evidence="2">Uncharacterized protein</fullName>
    </submittedName>
</protein>
<dbReference type="Proteomes" id="UP000482800">
    <property type="component" value="Unassembled WGS sequence"/>
</dbReference>
<dbReference type="Gene3D" id="2.40.10.10">
    <property type="entry name" value="Trypsin-like serine proteases"/>
    <property type="match status" value="1"/>
</dbReference>
<dbReference type="InterPro" id="IPR035070">
    <property type="entry name" value="Streptogrisin_prodomain"/>
</dbReference>